<comment type="caution">
    <text evidence="2">The sequence shown here is derived from an EMBL/GenBank/DDBJ whole genome shotgun (WGS) entry which is preliminary data.</text>
</comment>
<dbReference type="STRING" id="1423770.FD29_GL002172"/>
<dbReference type="PATRIC" id="fig|1423770.3.peg.2229"/>
<evidence type="ECO:0000313" key="2">
    <source>
        <dbReference type="EMBL" id="KRL44446.1"/>
    </source>
</evidence>
<dbReference type="InterPro" id="IPR018445">
    <property type="entry name" value="Put_Phosphate_transp_reg"/>
</dbReference>
<dbReference type="Gene3D" id="1.20.58.220">
    <property type="entry name" value="Phosphate transport system protein phou homolog 2, domain 2"/>
    <property type="match status" value="1"/>
</dbReference>
<gene>
    <name evidence="2" type="ORF">FD29_GL002172</name>
</gene>
<sequence length="207" mass="23972">MLRKKEFDFFKAMEHLASDGLEASHALNHIVTEFDSEHWTQKSEQVHQIENDGDDDVKKIMHELYISFITPIDREDIVQLTDKLDNIIDGIDGLTYEFAYLNIQEMRPHTKEFIDLICEAVEAVQQSVKEFSHFKNSKTLNQNIENANHIESLGDDLYTKNMAILFSEEKDPINVIRWQKLYASFEKVLNACEDCADVMTGLVIKNS</sequence>
<dbReference type="Pfam" id="PF01865">
    <property type="entry name" value="PhoU_div"/>
    <property type="match status" value="1"/>
</dbReference>
<dbReference type="EMBL" id="AZEZ01000040">
    <property type="protein sequence ID" value="KRL44446.1"/>
    <property type="molecule type" value="Genomic_DNA"/>
</dbReference>
<organism evidence="2 3">
    <name type="scientific">Companilactobacillus mindensis DSM 14500</name>
    <dbReference type="NCBI Taxonomy" id="1423770"/>
    <lineage>
        <taxon>Bacteria</taxon>
        <taxon>Bacillati</taxon>
        <taxon>Bacillota</taxon>
        <taxon>Bacilli</taxon>
        <taxon>Lactobacillales</taxon>
        <taxon>Lactobacillaceae</taxon>
        <taxon>Companilactobacillus</taxon>
    </lineage>
</organism>
<dbReference type="PANTHER" id="PTHR37298:SF1">
    <property type="entry name" value="UPF0111 PROTEIN YKAA"/>
    <property type="match status" value="1"/>
</dbReference>
<reference evidence="2 3" key="1">
    <citation type="journal article" date="2015" name="Genome Announc.">
        <title>Expanding the biotechnology potential of lactobacilli through comparative genomics of 213 strains and associated genera.</title>
        <authorList>
            <person name="Sun Z."/>
            <person name="Harris H.M."/>
            <person name="McCann A."/>
            <person name="Guo C."/>
            <person name="Argimon S."/>
            <person name="Zhang W."/>
            <person name="Yang X."/>
            <person name="Jeffery I.B."/>
            <person name="Cooney J.C."/>
            <person name="Kagawa T.F."/>
            <person name="Liu W."/>
            <person name="Song Y."/>
            <person name="Salvetti E."/>
            <person name="Wrobel A."/>
            <person name="Rasinkangas P."/>
            <person name="Parkhill J."/>
            <person name="Rea M.C."/>
            <person name="O'Sullivan O."/>
            <person name="Ritari J."/>
            <person name="Douillard F.P."/>
            <person name="Paul Ross R."/>
            <person name="Yang R."/>
            <person name="Briner A.E."/>
            <person name="Felis G.E."/>
            <person name="de Vos W.M."/>
            <person name="Barrangou R."/>
            <person name="Klaenhammer T.R."/>
            <person name="Caufield P.W."/>
            <person name="Cui Y."/>
            <person name="Zhang H."/>
            <person name="O'Toole P.W."/>
        </authorList>
    </citation>
    <scope>NUCLEOTIDE SEQUENCE [LARGE SCALE GENOMIC DNA]</scope>
    <source>
        <strain evidence="2 3">DSM 14500</strain>
    </source>
</reference>
<dbReference type="InterPro" id="IPR052912">
    <property type="entry name" value="UPF0111_domain"/>
</dbReference>
<evidence type="ECO:0008006" key="4">
    <source>
        <dbReference type="Google" id="ProtNLM"/>
    </source>
</evidence>
<proteinExistence type="inferred from homology"/>
<dbReference type="OrthoDB" id="9797568at2"/>
<dbReference type="RefSeq" id="WP_057887770.1">
    <property type="nucleotide sequence ID" value="NZ_AZEZ01000040.1"/>
</dbReference>
<dbReference type="Proteomes" id="UP000050872">
    <property type="component" value="Unassembled WGS sequence"/>
</dbReference>
<dbReference type="InterPro" id="IPR038078">
    <property type="entry name" value="PhoU-like_sf"/>
</dbReference>
<dbReference type="PANTHER" id="PTHR37298">
    <property type="entry name" value="UPF0111 PROTEIN YKAA"/>
    <property type="match status" value="1"/>
</dbReference>
<evidence type="ECO:0000313" key="3">
    <source>
        <dbReference type="Proteomes" id="UP000050872"/>
    </source>
</evidence>
<evidence type="ECO:0000256" key="1">
    <source>
        <dbReference type="ARBA" id="ARBA00008591"/>
    </source>
</evidence>
<dbReference type="AlphaFoldDB" id="A0A0R1QIX3"/>
<accession>A0A0R1QIX3</accession>
<protein>
    <recommendedName>
        <fullName evidence="4">Phosphate transport regulator</fullName>
    </recommendedName>
</protein>
<comment type="similarity">
    <text evidence="1">Belongs to the UPF0111 family.</text>
</comment>
<keyword evidence="3" id="KW-1185">Reference proteome</keyword>
<name>A0A0R1QIX3_9LACO</name>